<protein>
    <submittedName>
        <fullName evidence="1">Uncharacterized protein</fullName>
    </submittedName>
</protein>
<sequence length="46" mass="4956">MPSGGIFNIYNHQGVGQKEDMEEGKLVTVVITARPDTPQLAAIVTE</sequence>
<evidence type="ECO:0000313" key="1">
    <source>
        <dbReference type="EMBL" id="MDU0202124.1"/>
    </source>
</evidence>
<dbReference type="EMBL" id="JAWCUD010000003">
    <property type="protein sequence ID" value="MDU0202124.1"/>
    <property type="molecule type" value="Genomic_DNA"/>
</dbReference>
<name>A0ABU3RCW4_9BACL</name>
<reference evidence="1 2" key="1">
    <citation type="submission" date="2023-10" db="EMBL/GenBank/DDBJ databases">
        <title>Paenibacillus strain PFR10 Genome sequencing and assembly.</title>
        <authorList>
            <person name="Kim I."/>
        </authorList>
    </citation>
    <scope>NUCLEOTIDE SEQUENCE [LARGE SCALE GENOMIC DNA]</scope>
    <source>
        <strain evidence="1 2">PFR10</strain>
    </source>
</reference>
<dbReference type="Proteomes" id="UP001260980">
    <property type="component" value="Unassembled WGS sequence"/>
</dbReference>
<comment type="caution">
    <text evidence="1">The sequence shown here is derived from an EMBL/GenBank/DDBJ whole genome shotgun (WGS) entry which is preliminary data.</text>
</comment>
<accession>A0ABU3RCW4</accession>
<evidence type="ECO:0000313" key="2">
    <source>
        <dbReference type="Proteomes" id="UP001260980"/>
    </source>
</evidence>
<proteinExistence type="predicted"/>
<keyword evidence="2" id="KW-1185">Reference proteome</keyword>
<gene>
    <name evidence="1" type="ORF">RQP52_13540</name>
</gene>
<organism evidence="1 2">
    <name type="scientific">Paenibacillus violae</name>
    <dbReference type="NCBI Taxonomy" id="3077234"/>
    <lineage>
        <taxon>Bacteria</taxon>
        <taxon>Bacillati</taxon>
        <taxon>Bacillota</taxon>
        <taxon>Bacilli</taxon>
        <taxon>Bacillales</taxon>
        <taxon>Paenibacillaceae</taxon>
        <taxon>Paenibacillus</taxon>
    </lineage>
</organism>